<dbReference type="EMBL" id="VTWU01000002">
    <property type="protein sequence ID" value="KAA9338697.1"/>
    <property type="molecule type" value="Genomic_DNA"/>
</dbReference>
<dbReference type="PROSITE" id="PS51257">
    <property type="entry name" value="PROKAR_LIPOPROTEIN"/>
    <property type="match status" value="1"/>
</dbReference>
<protein>
    <submittedName>
        <fullName evidence="1">Uncharacterized protein</fullName>
    </submittedName>
</protein>
<reference evidence="1 2" key="1">
    <citation type="submission" date="2019-09" db="EMBL/GenBank/DDBJ databases">
        <title>Genome sequence of Hymenobacter sp. M3.</title>
        <authorList>
            <person name="Srinivasan S."/>
        </authorList>
    </citation>
    <scope>NUCLEOTIDE SEQUENCE [LARGE SCALE GENOMIC DNA]</scope>
    <source>
        <strain evidence="1 2">M3</strain>
    </source>
</reference>
<organism evidence="1 2">
    <name type="scientific">Hymenobacter busanensis</name>
    <dbReference type="NCBI Taxonomy" id="2607656"/>
    <lineage>
        <taxon>Bacteria</taxon>
        <taxon>Pseudomonadati</taxon>
        <taxon>Bacteroidota</taxon>
        <taxon>Cytophagia</taxon>
        <taxon>Cytophagales</taxon>
        <taxon>Hymenobacteraceae</taxon>
        <taxon>Hymenobacter</taxon>
    </lineage>
</organism>
<evidence type="ECO:0000313" key="1">
    <source>
        <dbReference type="EMBL" id="KAA9338697.1"/>
    </source>
</evidence>
<gene>
    <name evidence="1" type="ORF">F0P96_07705</name>
</gene>
<sequence length="231" mass="25738">MKAPVRMVGIALLLFTGCRKENQVEPACGGSCTVIKGRFVTDNGAQPISKLPVEIKWIKSTGIIGGTIRRKAATKTDASGYYELRFYVKDDELTDGHFAVQYAGNSADYVLDRENKGASFLDLTRDTVITSDWLLPRKAYIDFELTNPTSTPSPYYGYTTFSFANGSFPRQGRFGYGVVVTWHDPGTTRVEVAANQLIDIETLTTKNGVRVVTHDTIRLRPGSHYTHRDHY</sequence>
<name>A0A7L5A330_9BACT</name>
<evidence type="ECO:0000313" key="2">
    <source>
        <dbReference type="Proteomes" id="UP000326380"/>
    </source>
</evidence>
<dbReference type="Proteomes" id="UP000326380">
    <property type="component" value="Unassembled WGS sequence"/>
</dbReference>
<accession>A0A7L5A330</accession>
<keyword evidence="2" id="KW-1185">Reference proteome</keyword>
<proteinExistence type="predicted"/>
<dbReference type="AlphaFoldDB" id="A0A7L5A330"/>
<comment type="caution">
    <text evidence="1">The sequence shown here is derived from an EMBL/GenBank/DDBJ whole genome shotgun (WGS) entry which is preliminary data.</text>
</comment>
<dbReference type="RefSeq" id="WP_151078243.1">
    <property type="nucleotide sequence ID" value="NZ_CP047647.1"/>
</dbReference>